<keyword evidence="5" id="KW-1000">Mitochondrion outer membrane</keyword>
<gene>
    <name evidence="11" type="ORF">OSB04_014689</name>
</gene>
<evidence type="ECO:0000256" key="10">
    <source>
        <dbReference type="SAM" id="MobiDB-lite"/>
    </source>
</evidence>
<evidence type="ECO:0000256" key="8">
    <source>
        <dbReference type="ARBA" id="ARBA00023128"/>
    </source>
</evidence>
<keyword evidence="12" id="KW-1185">Reference proteome</keyword>
<comment type="subcellular location">
    <subcellularLocation>
        <location evidence="1">Mitochondrion outer membrane</location>
        <topology evidence="1">Single-pass membrane protein</topology>
    </subcellularLocation>
</comment>
<comment type="similarity">
    <text evidence="2">Belongs to the Tom7 family.</text>
</comment>
<keyword evidence="6" id="KW-0653">Protein transport</keyword>
<protein>
    <recommendedName>
        <fullName evidence="13">Mitochondrial import receptor subunit TOM7-1</fullName>
    </recommendedName>
</protein>
<dbReference type="AlphaFoldDB" id="A0AA38SZ54"/>
<dbReference type="PANTHER" id="PTHR34944:SF2">
    <property type="entry name" value="MITOCHONDRIAL IMPORT RECEPTOR SUBUNIT TOM7"/>
    <property type="match status" value="1"/>
</dbReference>
<dbReference type="EMBL" id="JARYMX010000004">
    <property type="protein sequence ID" value="KAJ9550644.1"/>
    <property type="molecule type" value="Genomic_DNA"/>
</dbReference>
<dbReference type="InterPro" id="IPR012621">
    <property type="entry name" value="Tom7"/>
</dbReference>
<accession>A0AA38SZ54</accession>
<feature type="region of interest" description="Disordered" evidence="10">
    <location>
        <begin position="1"/>
        <end position="28"/>
    </location>
</feature>
<evidence type="ECO:0000256" key="9">
    <source>
        <dbReference type="ARBA" id="ARBA00023136"/>
    </source>
</evidence>
<evidence type="ECO:0000256" key="1">
    <source>
        <dbReference type="ARBA" id="ARBA00004572"/>
    </source>
</evidence>
<dbReference type="PANTHER" id="PTHR34944">
    <property type="entry name" value="MITOCHONDRIAL IMPORT RECEPTOR SUBUNIT TOM7"/>
    <property type="match status" value="1"/>
</dbReference>
<evidence type="ECO:0008006" key="13">
    <source>
        <dbReference type="Google" id="ProtNLM"/>
    </source>
</evidence>
<comment type="caution">
    <text evidence="11">The sequence shown here is derived from an EMBL/GenBank/DDBJ whole genome shotgun (WGS) entry which is preliminary data.</text>
</comment>
<keyword evidence="4" id="KW-0812">Transmembrane</keyword>
<feature type="compositionally biased region" description="Low complexity" evidence="10">
    <location>
        <begin position="16"/>
        <end position="28"/>
    </location>
</feature>
<keyword evidence="7" id="KW-1133">Transmembrane helix</keyword>
<evidence type="ECO:0000256" key="5">
    <source>
        <dbReference type="ARBA" id="ARBA00022787"/>
    </source>
</evidence>
<evidence type="ECO:0000256" key="2">
    <source>
        <dbReference type="ARBA" id="ARBA00010917"/>
    </source>
</evidence>
<evidence type="ECO:0000256" key="6">
    <source>
        <dbReference type="ARBA" id="ARBA00022927"/>
    </source>
</evidence>
<proteinExistence type="inferred from homology"/>
<evidence type="ECO:0000256" key="7">
    <source>
        <dbReference type="ARBA" id="ARBA00022989"/>
    </source>
</evidence>
<evidence type="ECO:0000256" key="4">
    <source>
        <dbReference type="ARBA" id="ARBA00022692"/>
    </source>
</evidence>
<dbReference type="GO" id="GO:0005742">
    <property type="term" value="C:mitochondrial outer membrane translocase complex"/>
    <property type="evidence" value="ECO:0007669"/>
    <property type="project" value="InterPro"/>
</dbReference>
<keyword evidence="9" id="KW-0472">Membrane</keyword>
<organism evidence="11 12">
    <name type="scientific">Centaurea solstitialis</name>
    <name type="common">yellow star-thistle</name>
    <dbReference type="NCBI Taxonomy" id="347529"/>
    <lineage>
        <taxon>Eukaryota</taxon>
        <taxon>Viridiplantae</taxon>
        <taxon>Streptophyta</taxon>
        <taxon>Embryophyta</taxon>
        <taxon>Tracheophyta</taxon>
        <taxon>Spermatophyta</taxon>
        <taxon>Magnoliopsida</taxon>
        <taxon>eudicotyledons</taxon>
        <taxon>Gunneridae</taxon>
        <taxon>Pentapetalae</taxon>
        <taxon>asterids</taxon>
        <taxon>campanulids</taxon>
        <taxon>Asterales</taxon>
        <taxon>Asteraceae</taxon>
        <taxon>Carduoideae</taxon>
        <taxon>Cardueae</taxon>
        <taxon>Centaureinae</taxon>
        <taxon>Centaurea</taxon>
    </lineage>
</organism>
<dbReference type="Proteomes" id="UP001172457">
    <property type="component" value="Chromosome 4"/>
</dbReference>
<name>A0AA38SZ54_9ASTR</name>
<dbReference type="Pfam" id="PF08038">
    <property type="entry name" value="Tom7"/>
    <property type="match status" value="1"/>
</dbReference>
<reference evidence="11" key="1">
    <citation type="submission" date="2023-03" db="EMBL/GenBank/DDBJ databases">
        <title>Chromosome-scale reference genome and RAD-based genetic map of yellow starthistle (Centaurea solstitialis) reveal putative structural variation and QTLs associated with invader traits.</title>
        <authorList>
            <person name="Reatini B."/>
            <person name="Cang F.A."/>
            <person name="Jiang Q."/>
            <person name="Mckibben M.T.W."/>
            <person name="Barker M.S."/>
            <person name="Rieseberg L.H."/>
            <person name="Dlugosch K.M."/>
        </authorList>
    </citation>
    <scope>NUCLEOTIDE SEQUENCE</scope>
    <source>
        <strain evidence="11">CAN-66</strain>
        <tissue evidence="11">Leaf</tissue>
    </source>
</reference>
<evidence type="ECO:0000313" key="11">
    <source>
        <dbReference type="EMBL" id="KAJ9550644.1"/>
    </source>
</evidence>
<keyword evidence="8" id="KW-0496">Mitochondrion</keyword>
<sequence length="75" mass="8156">MSSKVVLKAKGKSTKGSKASSSSDDNSASKLLKEWSTWTMKKAKVITHYGFIPLIIIIGMNSDPKPSIYQLLSPV</sequence>
<keyword evidence="3" id="KW-0813">Transport</keyword>
<evidence type="ECO:0000256" key="3">
    <source>
        <dbReference type="ARBA" id="ARBA00022448"/>
    </source>
</evidence>
<evidence type="ECO:0000313" key="12">
    <source>
        <dbReference type="Proteomes" id="UP001172457"/>
    </source>
</evidence>
<dbReference type="GO" id="GO:0030150">
    <property type="term" value="P:protein import into mitochondrial matrix"/>
    <property type="evidence" value="ECO:0007669"/>
    <property type="project" value="InterPro"/>
</dbReference>